<protein>
    <submittedName>
        <fullName evidence="1">Type VI secretion system tip protein VgrG</fullName>
    </submittedName>
</protein>
<evidence type="ECO:0000313" key="2">
    <source>
        <dbReference type="Proteomes" id="UP000765224"/>
    </source>
</evidence>
<dbReference type="Proteomes" id="UP000765224">
    <property type="component" value="Unassembled WGS sequence"/>
</dbReference>
<organism evidence="1 2">
    <name type="scientific">Pseudomonas ekonensis</name>
    <dbReference type="NCBI Taxonomy" id="2842353"/>
    <lineage>
        <taxon>Bacteria</taxon>
        <taxon>Pseudomonadati</taxon>
        <taxon>Pseudomonadota</taxon>
        <taxon>Gammaproteobacteria</taxon>
        <taxon>Pseudomonadales</taxon>
        <taxon>Pseudomonadaceae</taxon>
        <taxon>Pseudomonas</taxon>
    </lineage>
</organism>
<dbReference type="RefSeq" id="WP_217891375.1">
    <property type="nucleotide sequence ID" value="NZ_JAHSTS010000001.1"/>
</dbReference>
<comment type="caution">
    <text evidence="1">The sequence shown here is derived from an EMBL/GenBank/DDBJ whole genome shotgun (WGS) entry which is preliminary data.</text>
</comment>
<dbReference type="EMBL" id="JAHSTS010000001">
    <property type="protein sequence ID" value="MBV4457705.1"/>
    <property type="molecule type" value="Genomic_DNA"/>
</dbReference>
<accession>A0ABS6PB70</accession>
<proteinExistence type="predicted"/>
<gene>
    <name evidence="1" type="ORF">KVG96_07100</name>
</gene>
<dbReference type="Pfam" id="PF05954">
    <property type="entry name" value="Phage_GPD"/>
    <property type="match status" value="1"/>
</dbReference>
<name>A0ABS6PB70_9PSED</name>
<reference evidence="1 2" key="1">
    <citation type="submission" date="2021-06" db="EMBL/GenBank/DDBJ databases">
        <title>Updating the genus Pseudomonas: Description of 43 new species and partition of the Pseudomonas putida group.</title>
        <authorList>
            <person name="Girard L."/>
            <person name="Lood C."/>
            <person name="Vandamme P."/>
            <person name="Rokni-Zadeh H."/>
            <person name="Van Noort V."/>
            <person name="Hofte M."/>
            <person name="Lavigne R."/>
            <person name="De Mot R."/>
        </authorList>
    </citation>
    <scope>NUCLEOTIDE SEQUENCE [LARGE SCALE GENOMIC DNA]</scope>
    <source>
        <strain evidence="1 2">COR58</strain>
    </source>
</reference>
<sequence>MHNDKESPFTLTLADGALTLPVLRFSGREALNRPYRFEVEAIGVTPALTPDALLHQPAFLRLNDQQGIHGTIHSVGCEHRAVHQTGYRLVLVPHLQRLDQAARRRVFVNQSVPAIIERLLTEHRLPPAGYRLEMTVGQYPPRPFCIQYEETDLALLRRLCEEEGIHFHFEHRCDGHVAVFADDSLSLPPVPATVVFGAQAGASPSAISVLFQRHDAVCPPMPPTVLERGHGNPDGTAANHTLPPLPTAPGSRSAEAVHADQRSRRHLQRQRCANRCIQGQSDATELRSGHLLLVADHPMSTFNEQWLITELRHQGRQPSILQPASPPRHYRNDFTAQPWSTEYRPPQTQPRPRIPGFQPAQVVGAPGAPAQVDEQGRMAVRLWPEQCHDAEPGVLWLAIASATAAGRIACEHLPCAGSRVWVSFLDSDPDRPIVFLDACHARPAPSTTPAPADGLLLDWLLNRAAPS</sequence>
<keyword evidence="2" id="KW-1185">Reference proteome</keyword>
<evidence type="ECO:0000313" key="1">
    <source>
        <dbReference type="EMBL" id="MBV4457705.1"/>
    </source>
</evidence>